<evidence type="ECO:0000256" key="1">
    <source>
        <dbReference type="ARBA" id="ARBA00023125"/>
    </source>
</evidence>
<dbReference type="KEGG" id="fli:Fleli_3116"/>
<dbReference type="PANTHER" id="PTHR47894">
    <property type="entry name" value="HTH-TYPE TRANSCRIPTIONAL REGULATOR GADX"/>
    <property type="match status" value="1"/>
</dbReference>
<keyword evidence="4" id="KW-1185">Reference proteome</keyword>
<dbReference type="Proteomes" id="UP000006054">
    <property type="component" value="Chromosome"/>
</dbReference>
<reference evidence="4" key="1">
    <citation type="submission" date="2012-06" db="EMBL/GenBank/DDBJ databases">
        <title>The complete genome of Flexibacter litoralis DSM 6794.</title>
        <authorList>
            <person name="Lucas S."/>
            <person name="Copeland A."/>
            <person name="Lapidus A."/>
            <person name="Glavina del Rio T."/>
            <person name="Dalin E."/>
            <person name="Tice H."/>
            <person name="Bruce D."/>
            <person name="Goodwin L."/>
            <person name="Pitluck S."/>
            <person name="Peters L."/>
            <person name="Ovchinnikova G."/>
            <person name="Lu M."/>
            <person name="Kyrpides N."/>
            <person name="Mavromatis K."/>
            <person name="Ivanova N."/>
            <person name="Brettin T."/>
            <person name="Detter J.C."/>
            <person name="Han C."/>
            <person name="Larimer F."/>
            <person name="Land M."/>
            <person name="Hauser L."/>
            <person name="Markowitz V."/>
            <person name="Cheng J.-F."/>
            <person name="Hugenholtz P."/>
            <person name="Woyke T."/>
            <person name="Wu D."/>
            <person name="Spring S."/>
            <person name="Lang E."/>
            <person name="Kopitz M."/>
            <person name="Brambilla E."/>
            <person name="Klenk H.-P."/>
            <person name="Eisen J.A."/>
        </authorList>
    </citation>
    <scope>NUCLEOTIDE SEQUENCE [LARGE SCALE GENOMIC DNA]</scope>
    <source>
        <strain evidence="4">ATCC 23117 / DSM 6794 / NBRC 15988 / NCIMB 1366 / Sio-4</strain>
    </source>
</reference>
<dbReference type="EMBL" id="CP003345">
    <property type="protein sequence ID" value="AFM05455.1"/>
    <property type="molecule type" value="Genomic_DNA"/>
</dbReference>
<accession>I4ANC0</accession>
<dbReference type="Gene3D" id="1.10.10.60">
    <property type="entry name" value="Homeodomain-like"/>
    <property type="match status" value="1"/>
</dbReference>
<dbReference type="AlphaFoldDB" id="I4ANC0"/>
<sequence length="319" mass="36929">MKIAAPHIANLFEYGSYQGINENILRTNLRENELDVCNPKKSVSKVEFLAIYEILANKTKSPNFGLHYGCYLNIKALGFISELSLNASSIEQAVIFLDEYLKSTFPLVTLSVGQNNNVYALELDCSIEDITLKNHILDTVFCFIYRELKLMLNDDFLLKLELPYIEINEYITLLSSEIFRGKKHLIELDSQVLSSEINRKRIKEIELLLPQFIKMLDNKNYKEFSLQIRNMILNMCCPEIPTFGQVSKQFALSDRTIQRKLTEEGQSFRKISDNIKKELSYYLAKGKQIKTQDIAYILGYSEPSAYLHAVKRWEADIEF</sequence>
<feature type="domain" description="HTH-type transcriptional regulator AraC-type N-terminal" evidence="2">
    <location>
        <begin position="36"/>
        <end position="164"/>
    </location>
</feature>
<dbReference type="PANTHER" id="PTHR47894:SF4">
    <property type="entry name" value="HTH-TYPE TRANSCRIPTIONAL REGULATOR GADX"/>
    <property type="match status" value="1"/>
</dbReference>
<protein>
    <submittedName>
        <fullName evidence="3">Transcriptional regulator, AraC family</fullName>
    </submittedName>
</protein>
<dbReference type="STRING" id="880071.Fleli_3116"/>
<evidence type="ECO:0000313" key="3">
    <source>
        <dbReference type="EMBL" id="AFM05455.1"/>
    </source>
</evidence>
<dbReference type="InterPro" id="IPR032687">
    <property type="entry name" value="AraC-type_N"/>
</dbReference>
<dbReference type="HOGENOM" id="CLU_798643_0_0_10"/>
<dbReference type="GO" id="GO:0005829">
    <property type="term" value="C:cytosol"/>
    <property type="evidence" value="ECO:0007669"/>
    <property type="project" value="TreeGrafter"/>
</dbReference>
<dbReference type="GO" id="GO:0003700">
    <property type="term" value="F:DNA-binding transcription factor activity"/>
    <property type="evidence" value="ECO:0007669"/>
    <property type="project" value="TreeGrafter"/>
</dbReference>
<evidence type="ECO:0000259" key="2">
    <source>
        <dbReference type="Pfam" id="PF12625"/>
    </source>
</evidence>
<evidence type="ECO:0000313" key="4">
    <source>
        <dbReference type="Proteomes" id="UP000006054"/>
    </source>
</evidence>
<proteinExistence type="predicted"/>
<dbReference type="RefSeq" id="WP_014798886.1">
    <property type="nucleotide sequence ID" value="NC_018018.1"/>
</dbReference>
<dbReference type="GO" id="GO:0000976">
    <property type="term" value="F:transcription cis-regulatory region binding"/>
    <property type="evidence" value="ECO:0007669"/>
    <property type="project" value="TreeGrafter"/>
</dbReference>
<name>I4ANC0_BERLS</name>
<organism evidence="3 4">
    <name type="scientific">Bernardetia litoralis (strain ATCC 23117 / DSM 6794 / NBRC 15988 / NCIMB 1366 / Fx l1 / Sio-4)</name>
    <name type="common">Flexibacter litoralis</name>
    <dbReference type="NCBI Taxonomy" id="880071"/>
    <lineage>
        <taxon>Bacteria</taxon>
        <taxon>Pseudomonadati</taxon>
        <taxon>Bacteroidota</taxon>
        <taxon>Cytophagia</taxon>
        <taxon>Cytophagales</taxon>
        <taxon>Bernardetiaceae</taxon>
        <taxon>Bernardetia</taxon>
    </lineage>
</organism>
<gene>
    <name evidence="3" type="ordered locus">Fleli_3116</name>
</gene>
<dbReference type="OrthoDB" id="5582699at2"/>
<keyword evidence="1" id="KW-0238">DNA-binding</keyword>
<dbReference type="eggNOG" id="COG2207">
    <property type="taxonomic scope" value="Bacteria"/>
</dbReference>
<dbReference type="Pfam" id="PF12625">
    <property type="entry name" value="Arabinose_bd"/>
    <property type="match status" value="1"/>
</dbReference>